<evidence type="ECO:0000313" key="2">
    <source>
        <dbReference type="EMBL" id="WTW66190.1"/>
    </source>
</evidence>
<dbReference type="Pfam" id="PF19741">
    <property type="entry name" value="DUF6230"/>
    <property type="match status" value="1"/>
</dbReference>
<evidence type="ECO:0000256" key="1">
    <source>
        <dbReference type="SAM" id="SignalP"/>
    </source>
</evidence>
<sequence>MLTVVLGAAYALLSNGSASALQFAFTGRVPVAITADQIHVTGMSIAPGLSSGEHPDTALLSLFEGFQADGVCVTSTVELPVIGATTARLYADTLSASRFTIEAASLTSSSVSLSAASMKTDVADREEATPFRLTAGSFTASKVRVEPRTFAAAALAAKGFHADFVHGRQGCPSSPQGSEE</sequence>
<dbReference type="AlphaFoldDB" id="A0AAU2VF99"/>
<name>A0AAU2VF99_9ACTN</name>
<feature type="signal peptide" evidence="1">
    <location>
        <begin position="1"/>
        <end position="20"/>
    </location>
</feature>
<dbReference type="InterPro" id="IPR046198">
    <property type="entry name" value="DUF6230"/>
</dbReference>
<reference evidence="2" key="1">
    <citation type="submission" date="2022-10" db="EMBL/GenBank/DDBJ databases">
        <title>The complete genomes of actinobacterial strains from the NBC collection.</title>
        <authorList>
            <person name="Joergensen T.S."/>
            <person name="Alvarez Arevalo M."/>
            <person name="Sterndorff E.B."/>
            <person name="Faurdal D."/>
            <person name="Vuksanovic O."/>
            <person name="Mourched A.-S."/>
            <person name="Charusanti P."/>
            <person name="Shaw S."/>
            <person name="Blin K."/>
            <person name="Weber T."/>
        </authorList>
    </citation>
    <scope>NUCLEOTIDE SEQUENCE</scope>
    <source>
        <strain evidence="2">NBC_00003</strain>
    </source>
</reference>
<feature type="chain" id="PRO_5044018761" evidence="1">
    <location>
        <begin position="21"/>
        <end position="180"/>
    </location>
</feature>
<protein>
    <submittedName>
        <fullName evidence="2">DUF6230 family protein</fullName>
    </submittedName>
</protein>
<keyword evidence="1" id="KW-0732">Signal</keyword>
<accession>A0AAU2VF99</accession>
<proteinExistence type="predicted"/>
<gene>
    <name evidence="2" type="ORF">OG549_39330</name>
</gene>
<organism evidence="2">
    <name type="scientific">Streptomyces sp. NBC_00003</name>
    <dbReference type="NCBI Taxonomy" id="2903608"/>
    <lineage>
        <taxon>Bacteria</taxon>
        <taxon>Bacillati</taxon>
        <taxon>Actinomycetota</taxon>
        <taxon>Actinomycetes</taxon>
        <taxon>Kitasatosporales</taxon>
        <taxon>Streptomycetaceae</taxon>
        <taxon>Streptomyces</taxon>
    </lineage>
</organism>
<dbReference type="EMBL" id="CP108318">
    <property type="protein sequence ID" value="WTW66190.1"/>
    <property type="molecule type" value="Genomic_DNA"/>
</dbReference>